<feature type="non-terminal residue" evidence="2">
    <location>
        <position position="1"/>
    </location>
</feature>
<dbReference type="OrthoDB" id="18896at2759"/>
<dbReference type="EMBL" id="JXLN01018484">
    <property type="protein sequence ID" value="KPM11987.1"/>
    <property type="molecule type" value="Genomic_DNA"/>
</dbReference>
<accession>A0A132AM29</accession>
<dbReference type="SUPFAM" id="SSF49562">
    <property type="entry name" value="C2 domain (Calcium/lipid-binding domain, CaLB)"/>
    <property type="match status" value="1"/>
</dbReference>
<proteinExistence type="inferred from homology"/>
<sequence>NRSPLVDENFVLIQKRCFGDLLTAGYFRNDLYLTLESAEFEKGGKTIPKNIEVSVCLITENGIQERAITTGINADPVTIYRSHIQYHQNSPKWFEHIKINVPLEQFETAHLRFVFCHCSSKERERKFLGFSFLPLADQNGA</sequence>
<dbReference type="Gene3D" id="2.60.40.150">
    <property type="entry name" value="C2 domain"/>
    <property type="match status" value="1"/>
</dbReference>
<comment type="caution">
    <text evidence="2">The sequence shown here is derived from an EMBL/GenBank/DDBJ whole genome shotgun (WGS) entry which is preliminary data.</text>
</comment>
<dbReference type="VEuPathDB" id="VectorBase:SSCA009766"/>
<dbReference type="PANTHER" id="PTHR45653">
    <property type="entry name" value="DEDICATOR OF CYTOKINESIS"/>
    <property type="match status" value="1"/>
</dbReference>
<dbReference type="GO" id="GO:0007264">
    <property type="term" value="P:small GTPase-mediated signal transduction"/>
    <property type="evidence" value="ECO:0007669"/>
    <property type="project" value="InterPro"/>
</dbReference>
<dbReference type="Proteomes" id="UP000616769">
    <property type="component" value="Unassembled WGS sequence"/>
</dbReference>
<dbReference type="GO" id="GO:0005737">
    <property type="term" value="C:cytoplasm"/>
    <property type="evidence" value="ECO:0007669"/>
    <property type="project" value="TreeGrafter"/>
</dbReference>
<dbReference type="AlphaFoldDB" id="A0A132AM29"/>
<protein>
    <submittedName>
        <fullName evidence="2">Dedicator of cytokinesis protein-like protein 2</fullName>
    </submittedName>
</protein>
<gene>
    <name evidence="2" type="ORF">QR98_0105670</name>
</gene>
<dbReference type="InterPro" id="IPR027007">
    <property type="entry name" value="C2_DOCK-type_domain"/>
</dbReference>
<evidence type="ECO:0000313" key="2">
    <source>
        <dbReference type="EMBL" id="KPM11987.1"/>
    </source>
</evidence>
<dbReference type="GO" id="GO:0005886">
    <property type="term" value="C:plasma membrane"/>
    <property type="evidence" value="ECO:0007669"/>
    <property type="project" value="TreeGrafter"/>
</dbReference>
<feature type="non-terminal residue" evidence="2">
    <location>
        <position position="141"/>
    </location>
</feature>
<reference evidence="2 3" key="1">
    <citation type="journal article" date="2015" name="Parasit. Vectors">
        <title>Draft genome of the scabies mite.</title>
        <authorList>
            <person name="Rider S.D.Jr."/>
            <person name="Morgan M.S."/>
            <person name="Arlian L.G."/>
        </authorList>
    </citation>
    <scope>NUCLEOTIDE SEQUENCE [LARGE SCALE GENOMIC DNA]</scope>
    <source>
        <strain evidence="2">Arlian Lab</strain>
    </source>
</reference>
<evidence type="ECO:0000313" key="3">
    <source>
        <dbReference type="Proteomes" id="UP000616769"/>
    </source>
</evidence>
<dbReference type="Pfam" id="PF14429">
    <property type="entry name" value="DOCK-C2"/>
    <property type="match status" value="1"/>
</dbReference>
<organism evidence="2 3">
    <name type="scientific">Sarcoptes scabiei</name>
    <name type="common">Itch mite</name>
    <name type="synonym">Acarus scabiei</name>
    <dbReference type="NCBI Taxonomy" id="52283"/>
    <lineage>
        <taxon>Eukaryota</taxon>
        <taxon>Metazoa</taxon>
        <taxon>Ecdysozoa</taxon>
        <taxon>Arthropoda</taxon>
        <taxon>Chelicerata</taxon>
        <taxon>Arachnida</taxon>
        <taxon>Acari</taxon>
        <taxon>Acariformes</taxon>
        <taxon>Sarcoptiformes</taxon>
        <taxon>Astigmata</taxon>
        <taxon>Psoroptidia</taxon>
        <taxon>Sarcoptoidea</taxon>
        <taxon>Sarcoptidae</taxon>
        <taxon>Sarcoptinae</taxon>
        <taxon>Sarcoptes</taxon>
    </lineage>
</organism>
<dbReference type="GO" id="GO:0005085">
    <property type="term" value="F:guanyl-nucleotide exchange factor activity"/>
    <property type="evidence" value="ECO:0007669"/>
    <property type="project" value="InterPro"/>
</dbReference>
<dbReference type="GO" id="GO:0031267">
    <property type="term" value="F:small GTPase binding"/>
    <property type="evidence" value="ECO:0007669"/>
    <property type="project" value="TreeGrafter"/>
</dbReference>
<dbReference type="PROSITE" id="PS51650">
    <property type="entry name" value="C2_DOCK"/>
    <property type="match status" value="1"/>
</dbReference>
<dbReference type="PANTHER" id="PTHR45653:SF12">
    <property type="entry name" value="SPONGE, ISOFORM E"/>
    <property type="match status" value="1"/>
</dbReference>
<comment type="similarity">
    <text evidence="1">Belongs to the DOCK family.</text>
</comment>
<dbReference type="InterPro" id="IPR035892">
    <property type="entry name" value="C2_domain_sf"/>
</dbReference>
<evidence type="ECO:0000256" key="1">
    <source>
        <dbReference type="PROSITE-ProRule" id="PRU00983"/>
    </source>
</evidence>
<name>A0A132AM29_SARSC</name>
<dbReference type="InterPro" id="IPR026791">
    <property type="entry name" value="DOCK"/>
</dbReference>